<evidence type="ECO:0000256" key="1">
    <source>
        <dbReference type="SAM" id="Coils"/>
    </source>
</evidence>
<dbReference type="InterPro" id="IPR049016">
    <property type="entry name" value="MYO6_lever"/>
</dbReference>
<dbReference type="CDD" id="cd21958">
    <property type="entry name" value="MyUb_Myo6"/>
    <property type="match status" value="1"/>
</dbReference>
<dbReference type="Pfam" id="PF16521">
    <property type="entry name" value="Myosin-VI_CBD"/>
    <property type="match status" value="1"/>
</dbReference>
<dbReference type="AlphaFoldDB" id="A0A7R9J0E4"/>
<dbReference type="InterPro" id="IPR032412">
    <property type="entry name" value="Myosin-VI_CBD"/>
</dbReference>
<feature type="domain" description="Myosin VI cargo binding" evidence="3">
    <location>
        <begin position="393"/>
        <end position="498"/>
    </location>
</feature>
<dbReference type="CDD" id="cd21759">
    <property type="entry name" value="CBD_MYO6-like"/>
    <property type="match status" value="1"/>
</dbReference>
<dbReference type="Gene3D" id="6.10.220.10">
    <property type="match status" value="1"/>
</dbReference>
<protein>
    <submittedName>
        <fullName evidence="5">(California timema) hypothetical protein</fullName>
    </submittedName>
</protein>
<accession>A0A7R9J0E4</accession>
<evidence type="ECO:0000256" key="2">
    <source>
        <dbReference type="SAM" id="MobiDB-lite"/>
    </source>
</evidence>
<name>A0A7R9J0E4_TIMCA</name>
<feature type="coiled-coil region" evidence="1">
    <location>
        <begin position="49"/>
        <end position="83"/>
    </location>
</feature>
<evidence type="ECO:0000259" key="3">
    <source>
        <dbReference type="Pfam" id="PF16521"/>
    </source>
</evidence>
<gene>
    <name evidence="5" type="ORF">TCMB3V08_LOCUS2801</name>
</gene>
<feature type="region of interest" description="Disordered" evidence="2">
    <location>
        <begin position="145"/>
        <end position="165"/>
    </location>
</feature>
<proteinExistence type="predicted"/>
<dbReference type="PROSITE" id="PS50096">
    <property type="entry name" value="IQ"/>
    <property type="match status" value="1"/>
</dbReference>
<evidence type="ECO:0000259" key="4">
    <source>
        <dbReference type="Pfam" id="PF21521"/>
    </source>
</evidence>
<organism evidence="5">
    <name type="scientific">Timema californicum</name>
    <name type="common">California timema</name>
    <name type="synonym">Walking stick</name>
    <dbReference type="NCBI Taxonomy" id="61474"/>
    <lineage>
        <taxon>Eukaryota</taxon>
        <taxon>Metazoa</taxon>
        <taxon>Ecdysozoa</taxon>
        <taxon>Arthropoda</taxon>
        <taxon>Hexapoda</taxon>
        <taxon>Insecta</taxon>
        <taxon>Pterygota</taxon>
        <taxon>Neoptera</taxon>
        <taxon>Polyneoptera</taxon>
        <taxon>Phasmatodea</taxon>
        <taxon>Timematodea</taxon>
        <taxon>Timematoidea</taxon>
        <taxon>Timematidae</taxon>
        <taxon>Timema</taxon>
    </lineage>
</organism>
<keyword evidence="1" id="KW-0175">Coiled coil</keyword>
<evidence type="ECO:0000313" key="5">
    <source>
        <dbReference type="EMBL" id="CAD7570088.1"/>
    </source>
</evidence>
<sequence>MLVLLFAVLFSVKNKMLYRKAALVVIQRNVRMHLAQRQHRPRYQGISKIKGLQERLTRMSAIVNQLKKDKESSVLEVQKLQADMTASILKIKSDVKISASAVDRLYADLLARSDRISGDLQKKLQQQKSAEEQQRLRKIQEEMEREKKLKEEEERRKKEEEETRRLKAEMEIRRKAEEEERKRQEEADKRTAAALQAQLEKEALEDTRYREQLEQERRDHELALRLAQETNGQVEDMNHEDSMRSELARSVQAAQGKQKHDLSKWKYSELRDTINTSCDIELLEYVFALYVLIKLSIKRNLSFPQACRIEFHRRLKVYHAWKAKNKRRTIMDENERAPRSVMDAGTTCGKPHCTHGPNFELHYIIQHSFCHIPAAKVRTPRAQVKQPINNNSQRYFRIPFIRPSVAIGPQGDANNKRGWWYAHFDGEFVARQMELHPDKPPILLVAGRVQRVSLKILFIGTDDMQMCELSLDETGLTRKRGAEILEHEFNREWEKNSGKVYVRPADRTK</sequence>
<feature type="domain" description="Myosin VI lever arm" evidence="4">
    <location>
        <begin position="10"/>
        <end position="115"/>
    </location>
</feature>
<dbReference type="Pfam" id="PF21521">
    <property type="entry name" value="MYO6_lever"/>
    <property type="match status" value="1"/>
</dbReference>
<dbReference type="EMBL" id="OE179907">
    <property type="protein sequence ID" value="CAD7570088.1"/>
    <property type="molecule type" value="Genomic_DNA"/>
</dbReference>
<reference evidence="5" key="1">
    <citation type="submission" date="2020-11" db="EMBL/GenBank/DDBJ databases">
        <authorList>
            <person name="Tran Van P."/>
        </authorList>
    </citation>
    <scope>NUCLEOTIDE SEQUENCE</scope>
</reference>